<evidence type="ECO:0000313" key="2">
    <source>
        <dbReference type="Proteomes" id="UP000683417"/>
    </source>
</evidence>
<name>A0A9W4DPC2_BLUGR</name>
<comment type="caution">
    <text evidence="1">The sequence shown here is derived from an EMBL/GenBank/DDBJ whole genome shotgun (WGS) entry which is preliminary data.</text>
</comment>
<protein>
    <submittedName>
        <fullName evidence="1">BgTH12-05576</fullName>
    </submittedName>
</protein>
<dbReference type="EMBL" id="CAJHIT010000008">
    <property type="protein sequence ID" value="CAD6503831.1"/>
    <property type="molecule type" value="Genomic_DNA"/>
</dbReference>
<organism evidence="1 2">
    <name type="scientific">Blumeria graminis f. sp. triticale</name>
    <dbReference type="NCBI Taxonomy" id="1689686"/>
    <lineage>
        <taxon>Eukaryota</taxon>
        <taxon>Fungi</taxon>
        <taxon>Dikarya</taxon>
        <taxon>Ascomycota</taxon>
        <taxon>Pezizomycotina</taxon>
        <taxon>Leotiomycetes</taxon>
        <taxon>Erysiphales</taxon>
        <taxon>Erysiphaceae</taxon>
        <taxon>Blumeria</taxon>
    </lineage>
</organism>
<proteinExistence type="predicted"/>
<gene>
    <name evidence="1" type="ORF">BGTH12_LOCUS5189</name>
</gene>
<dbReference type="Proteomes" id="UP000683417">
    <property type="component" value="Unassembled WGS sequence"/>
</dbReference>
<sequence length="43" mass="4796">MKLFSTTSIVALTGLLQLLPTVYGVVYFQCKSGEIIDWTEISE</sequence>
<accession>A0A9W4DPC2</accession>
<dbReference type="AlphaFoldDB" id="A0A9W4DPC2"/>
<reference evidence="1" key="1">
    <citation type="submission" date="2020-10" db="EMBL/GenBank/DDBJ databases">
        <authorList>
            <person name="Muller C M."/>
        </authorList>
    </citation>
    <scope>NUCLEOTIDE SEQUENCE</scope>
    <source>
        <strain evidence="1">THUN-12</strain>
    </source>
</reference>
<evidence type="ECO:0000313" key="1">
    <source>
        <dbReference type="EMBL" id="CAD6503831.1"/>
    </source>
</evidence>